<dbReference type="AlphaFoldDB" id="A0A6J8A9K9"/>
<gene>
    <name evidence="1" type="ORF">MCOR_4324</name>
</gene>
<organism evidence="1 2">
    <name type="scientific">Mytilus coruscus</name>
    <name type="common">Sea mussel</name>
    <dbReference type="NCBI Taxonomy" id="42192"/>
    <lineage>
        <taxon>Eukaryota</taxon>
        <taxon>Metazoa</taxon>
        <taxon>Spiralia</taxon>
        <taxon>Lophotrochozoa</taxon>
        <taxon>Mollusca</taxon>
        <taxon>Bivalvia</taxon>
        <taxon>Autobranchia</taxon>
        <taxon>Pteriomorphia</taxon>
        <taxon>Mytilida</taxon>
        <taxon>Mytiloidea</taxon>
        <taxon>Mytilidae</taxon>
        <taxon>Mytilinae</taxon>
        <taxon>Mytilus</taxon>
    </lineage>
</organism>
<name>A0A6J8A9K9_MYTCO</name>
<proteinExistence type="predicted"/>
<evidence type="ECO:0000313" key="2">
    <source>
        <dbReference type="Proteomes" id="UP000507470"/>
    </source>
</evidence>
<evidence type="ECO:0000313" key="1">
    <source>
        <dbReference type="EMBL" id="CAC5362598.1"/>
    </source>
</evidence>
<protein>
    <submittedName>
        <fullName evidence="1">Uncharacterized protein</fullName>
    </submittedName>
</protein>
<dbReference type="OrthoDB" id="6109323at2759"/>
<keyword evidence="2" id="KW-1185">Reference proteome</keyword>
<dbReference type="EMBL" id="CACVKT020000743">
    <property type="protein sequence ID" value="CAC5362598.1"/>
    <property type="molecule type" value="Genomic_DNA"/>
</dbReference>
<reference evidence="1 2" key="1">
    <citation type="submission" date="2020-06" db="EMBL/GenBank/DDBJ databases">
        <authorList>
            <person name="Li R."/>
            <person name="Bekaert M."/>
        </authorList>
    </citation>
    <scope>NUCLEOTIDE SEQUENCE [LARGE SCALE GENOMIC DNA]</scope>
    <source>
        <strain evidence="2">wild</strain>
    </source>
</reference>
<sequence length="179" mass="21180">MIRRKSRCLALKLKSGSNKEDWIPNIECSKPKMLTHFMKFKRKQRRTYKTLNKQTHQKEESGNGAANRRNNTYQIDQDIYAFAMYLHYGLNVNYVVIGQLLYRSESVTYAGYNDKIIQINKLLQGKIKENDENAISFRHHHGFWDKLDFLCFDGVHLNHFGMRKYFKSVRSAVLHTSNQ</sequence>
<dbReference type="SUPFAM" id="SSF52266">
    <property type="entry name" value="SGNH hydrolase"/>
    <property type="match status" value="1"/>
</dbReference>
<dbReference type="Proteomes" id="UP000507470">
    <property type="component" value="Unassembled WGS sequence"/>
</dbReference>
<accession>A0A6J8A9K9</accession>